<comment type="subcellular location">
    <subcellularLocation>
        <location evidence="1">Membrane</location>
        <topology evidence="1">Multi-pass membrane protein</topology>
    </subcellularLocation>
</comment>
<proteinExistence type="predicted"/>
<feature type="transmembrane region" description="Helical" evidence="6">
    <location>
        <begin position="300"/>
        <end position="323"/>
    </location>
</feature>
<evidence type="ECO:0000256" key="5">
    <source>
        <dbReference type="ARBA" id="ARBA00023136"/>
    </source>
</evidence>
<keyword evidence="3 6" id="KW-0812">Transmembrane</keyword>
<dbReference type="NCBIfam" id="TIGR00803">
    <property type="entry name" value="nst"/>
    <property type="match status" value="1"/>
</dbReference>
<gene>
    <name evidence="7" type="ORF">TELCIR_09070</name>
</gene>
<dbReference type="GO" id="GO:0015165">
    <property type="term" value="F:pyrimidine nucleotide-sugar transmembrane transporter activity"/>
    <property type="evidence" value="ECO:0007669"/>
    <property type="project" value="InterPro"/>
</dbReference>
<keyword evidence="2" id="KW-0762">Sugar transport</keyword>
<dbReference type="Pfam" id="PF04142">
    <property type="entry name" value="Nuc_sug_transp"/>
    <property type="match status" value="2"/>
</dbReference>
<protein>
    <submittedName>
        <fullName evidence="7">UDP-galactose transporter</fullName>
    </submittedName>
</protein>
<keyword evidence="4 6" id="KW-1133">Transmembrane helix</keyword>
<dbReference type="PANTHER" id="PTHR10231">
    <property type="entry name" value="NUCLEOTIDE-SUGAR TRANSMEMBRANE TRANSPORTER"/>
    <property type="match status" value="1"/>
</dbReference>
<evidence type="ECO:0000256" key="2">
    <source>
        <dbReference type="ARBA" id="ARBA00022597"/>
    </source>
</evidence>
<feature type="transmembrane region" description="Helical" evidence="6">
    <location>
        <begin position="91"/>
        <end position="113"/>
    </location>
</feature>
<organism evidence="7 8">
    <name type="scientific">Teladorsagia circumcincta</name>
    <name type="common">Brown stomach worm</name>
    <name type="synonym">Ostertagia circumcincta</name>
    <dbReference type="NCBI Taxonomy" id="45464"/>
    <lineage>
        <taxon>Eukaryota</taxon>
        <taxon>Metazoa</taxon>
        <taxon>Ecdysozoa</taxon>
        <taxon>Nematoda</taxon>
        <taxon>Chromadorea</taxon>
        <taxon>Rhabditida</taxon>
        <taxon>Rhabditina</taxon>
        <taxon>Rhabditomorpha</taxon>
        <taxon>Strongyloidea</taxon>
        <taxon>Trichostrongylidae</taxon>
        <taxon>Teladorsagia</taxon>
    </lineage>
</organism>
<feature type="transmembrane region" description="Helical" evidence="6">
    <location>
        <begin position="198"/>
        <end position="215"/>
    </location>
</feature>
<name>A0A2G9UHB0_TELCI</name>
<dbReference type="OrthoDB" id="408493at2759"/>
<keyword evidence="2" id="KW-0813">Transport</keyword>
<feature type="transmembrane region" description="Helical" evidence="6">
    <location>
        <begin position="152"/>
        <end position="178"/>
    </location>
</feature>
<evidence type="ECO:0000256" key="3">
    <source>
        <dbReference type="ARBA" id="ARBA00022692"/>
    </source>
</evidence>
<evidence type="ECO:0000256" key="6">
    <source>
        <dbReference type="SAM" id="Phobius"/>
    </source>
</evidence>
<dbReference type="Proteomes" id="UP000230423">
    <property type="component" value="Unassembled WGS sequence"/>
</dbReference>
<dbReference type="AlphaFoldDB" id="A0A2G9UHB0"/>
<dbReference type="InterPro" id="IPR007271">
    <property type="entry name" value="Nuc_sug_transpt"/>
</dbReference>
<accession>A0A2G9UHB0</accession>
<feature type="transmembrane region" description="Helical" evidence="6">
    <location>
        <begin position="265"/>
        <end position="288"/>
    </location>
</feature>
<keyword evidence="5 6" id="KW-0472">Membrane</keyword>
<keyword evidence="8" id="KW-1185">Reference proteome</keyword>
<evidence type="ECO:0000313" key="7">
    <source>
        <dbReference type="EMBL" id="PIO69122.1"/>
    </source>
</evidence>
<evidence type="ECO:0000256" key="4">
    <source>
        <dbReference type="ARBA" id="ARBA00022989"/>
    </source>
</evidence>
<sequence length="359" mass="40596">MPWLSLAMRKLWRFSHCGPLMAVNKGKEDDHVPLLHHAPSKVPVTRVTVSYERAQSSNRMRTAILIWLTLQNSIHTLLIRYSRAREVEHMFLSTVAVFFTEVMKCVVCLGIILKEETPKRFFGVLMDQVVRQPYDTLKVCVPAMVYIVQNNLFYIAASHLDAATFMVCPVGTICWSFFGASAVGWRWFERIGWTEAGFFAVVIACCLSGFAGIYFEKILKGSAPVSLWMRNVQMCVFAIPSSFAGVMWQDGKVVMENGLLYGFDWVVWLTVLWYCVGGLSVAVCIKYADNIAKNFATSVAIILATIGSMVFFSFQPSAIALYWSRFEPLYVTMQVSSHRMVKDVVNPLQSYAPIVPQRL</sequence>
<evidence type="ECO:0000256" key="1">
    <source>
        <dbReference type="ARBA" id="ARBA00004141"/>
    </source>
</evidence>
<evidence type="ECO:0000313" key="8">
    <source>
        <dbReference type="Proteomes" id="UP000230423"/>
    </source>
</evidence>
<dbReference type="EMBL" id="KZ346774">
    <property type="protein sequence ID" value="PIO69122.1"/>
    <property type="molecule type" value="Genomic_DNA"/>
</dbReference>
<dbReference type="GO" id="GO:0000139">
    <property type="term" value="C:Golgi membrane"/>
    <property type="evidence" value="ECO:0007669"/>
    <property type="project" value="InterPro"/>
</dbReference>
<reference evidence="7 8" key="1">
    <citation type="submission" date="2015-09" db="EMBL/GenBank/DDBJ databases">
        <title>Draft genome of the parasitic nematode Teladorsagia circumcincta isolate WARC Sus (inbred).</title>
        <authorList>
            <person name="Mitreva M."/>
        </authorList>
    </citation>
    <scope>NUCLEOTIDE SEQUENCE [LARGE SCALE GENOMIC DNA]</scope>
    <source>
        <strain evidence="7 8">S</strain>
    </source>
</reference>